<name>A0A951UQF4_9CYAN</name>
<keyword evidence="1" id="KW-0472">Membrane</keyword>
<dbReference type="EMBL" id="JAHHHD010000020">
    <property type="protein sequence ID" value="MBW4660368.1"/>
    <property type="molecule type" value="Genomic_DNA"/>
</dbReference>
<protein>
    <submittedName>
        <fullName evidence="2">Uncharacterized protein</fullName>
    </submittedName>
</protein>
<dbReference type="AlphaFoldDB" id="A0A951UQF4"/>
<evidence type="ECO:0000256" key="1">
    <source>
        <dbReference type="SAM" id="Phobius"/>
    </source>
</evidence>
<keyword evidence="1" id="KW-1133">Transmembrane helix</keyword>
<proteinExistence type="predicted"/>
<keyword evidence="1" id="KW-0812">Transmembrane</keyword>
<comment type="caution">
    <text evidence="2">The sequence shown here is derived from an EMBL/GenBank/DDBJ whole genome shotgun (WGS) entry which is preliminary data.</text>
</comment>
<organism evidence="2 3">
    <name type="scientific">Drouetiella hepatica Uher 2000/2452</name>
    <dbReference type="NCBI Taxonomy" id="904376"/>
    <lineage>
        <taxon>Bacteria</taxon>
        <taxon>Bacillati</taxon>
        <taxon>Cyanobacteriota</taxon>
        <taxon>Cyanophyceae</taxon>
        <taxon>Oculatellales</taxon>
        <taxon>Oculatellaceae</taxon>
        <taxon>Drouetiella</taxon>
    </lineage>
</organism>
<sequence length="66" mass="7243">MANDSPPNQPHKRSYPVVLLLIGLGTIGGCVALSRWLPSGSGCYVLNWQTWTWVAQETCSPSNRDL</sequence>
<evidence type="ECO:0000313" key="2">
    <source>
        <dbReference type="EMBL" id="MBW4660368.1"/>
    </source>
</evidence>
<reference evidence="2" key="1">
    <citation type="submission" date="2021-05" db="EMBL/GenBank/DDBJ databases">
        <authorList>
            <person name="Pietrasiak N."/>
            <person name="Ward R."/>
            <person name="Stajich J.E."/>
            <person name="Kurbessoian T."/>
        </authorList>
    </citation>
    <scope>NUCLEOTIDE SEQUENCE</scope>
    <source>
        <strain evidence="2">UHER 2000/2452</strain>
    </source>
</reference>
<evidence type="ECO:0000313" key="3">
    <source>
        <dbReference type="Proteomes" id="UP000757435"/>
    </source>
</evidence>
<dbReference type="Proteomes" id="UP000757435">
    <property type="component" value="Unassembled WGS sequence"/>
</dbReference>
<reference evidence="2" key="2">
    <citation type="journal article" date="2022" name="Microbiol. Resour. Announc.">
        <title>Metagenome Sequencing to Explore Phylogenomics of Terrestrial Cyanobacteria.</title>
        <authorList>
            <person name="Ward R.D."/>
            <person name="Stajich J.E."/>
            <person name="Johansen J.R."/>
            <person name="Huntemann M."/>
            <person name="Clum A."/>
            <person name="Foster B."/>
            <person name="Foster B."/>
            <person name="Roux S."/>
            <person name="Palaniappan K."/>
            <person name="Varghese N."/>
            <person name="Mukherjee S."/>
            <person name="Reddy T.B.K."/>
            <person name="Daum C."/>
            <person name="Copeland A."/>
            <person name="Chen I.A."/>
            <person name="Ivanova N.N."/>
            <person name="Kyrpides N.C."/>
            <person name="Shapiro N."/>
            <person name="Eloe-Fadrosh E.A."/>
            <person name="Pietrasiak N."/>
        </authorList>
    </citation>
    <scope>NUCLEOTIDE SEQUENCE</scope>
    <source>
        <strain evidence="2">UHER 2000/2452</strain>
    </source>
</reference>
<accession>A0A951UQF4</accession>
<gene>
    <name evidence="2" type="ORF">KME15_16970</name>
</gene>
<feature type="transmembrane region" description="Helical" evidence="1">
    <location>
        <begin position="15"/>
        <end position="37"/>
    </location>
</feature>